<organism evidence="1 2">
    <name type="scientific">Paenibacillus durus ATCC 35681</name>
    <dbReference type="NCBI Taxonomy" id="1333534"/>
    <lineage>
        <taxon>Bacteria</taxon>
        <taxon>Bacillati</taxon>
        <taxon>Bacillota</taxon>
        <taxon>Bacilli</taxon>
        <taxon>Bacillales</taxon>
        <taxon>Paenibacillaceae</taxon>
        <taxon>Paenibacillus</taxon>
    </lineage>
</organism>
<name>A0A0F7FDC8_PAEDU</name>
<evidence type="ECO:0000313" key="1">
    <source>
        <dbReference type="EMBL" id="AKG36413.1"/>
    </source>
</evidence>
<dbReference type="PATRIC" id="fig|1333534.5.peg.4226"/>
<evidence type="ECO:0000313" key="2">
    <source>
        <dbReference type="Proteomes" id="UP000034189"/>
    </source>
</evidence>
<dbReference type="Proteomes" id="UP000034189">
    <property type="component" value="Chromosome"/>
</dbReference>
<proteinExistence type="predicted"/>
<reference evidence="1 2" key="2">
    <citation type="journal article" date="2016" name="Genome Announc.">
        <title>Genome Sequence of a Gram-Positive Diazotroph, Paenibacillus durus Type Strain ATCC 35681.</title>
        <authorList>
            <person name="Halim M.A."/>
            <person name="Rahman A.Y."/>
            <person name="Sim K.S."/>
            <person name="Yam H.C."/>
            <person name="Rahim A.A."/>
            <person name="Ghazali A.H."/>
            <person name="Najimudin N."/>
        </authorList>
    </citation>
    <scope>NUCLEOTIDE SEQUENCE [LARGE SCALE GENOMIC DNA]</scope>
    <source>
        <strain evidence="1 2">ATCC 35681</strain>
    </source>
</reference>
<protein>
    <submittedName>
        <fullName evidence="1">Uncharacterized protein</fullName>
    </submittedName>
</protein>
<dbReference type="AlphaFoldDB" id="A0A0F7FDC8"/>
<reference evidence="1 2" key="1">
    <citation type="submission" date="2015-03" db="EMBL/GenBank/DDBJ databases">
        <authorList>
            <person name="Abdul Halim M."/>
        </authorList>
    </citation>
    <scope>NUCLEOTIDE SEQUENCE [LARGE SCALE GENOMIC DNA]</scope>
    <source>
        <strain evidence="1 2">ATCC 35681</strain>
    </source>
</reference>
<sequence>MDDKEFCAALLYQYNLSNILHCADKINLIYNKTVKCKNLACQHQIFQLVVLFTPLCKLNGKEYHQTTGISFLKLADLGGMQCTEF</sequence>
<dbReference type="HOGENOM" id="CLU_2509525_0_0_9"/>
<accession>A0A0F7FDC8</accession>
<dbReference type="EMBL" id="CP011114">
    <property type="protein sequence ID" value="AKG36413.1"/>
    <property type="molecule type" value="Genomic_DNA"/>
</dbReference>
<gene>
    <name evidence="1" type="ORF">VK70_19220</name>
</gene>